<accession>A0AAE1UTZ0</accession>
<evidence type="ECO:0000256" key="3">
    <source>
        <dbReference type="ARBA" id="ARBA00022801"/>
    </source>
</evidence>
<dbReference type="InterPro" id="IPR036514">
    <property type="entry name" value="SGNH_hydro_sf"/>
</dbReference>
<dbReference type="Gene3D" id="3.40.50.1110">
    <property type="entry name" value="SGNH hydrolase"/>
    <property type="match status" value="1"/>
</dbReference>
<dbReference type="GO" id="GO:0016788">
    <property type="term" value="F:hydrolase activity, acting on ester bonds"/>
    <property type="evidence" value="ECO:0007669"/>
    <property type="project" value="InterPro"/>
</dbReference>
<comment type="similarity">
    <text evidence="1">Belongs to the 'GDSL' lipolytic enzyme family.</text>
</comment>
<organism evidence="5 6">
    <name type="scientific">Anisodus tanguticus</name>
    <dbReference type="NCBI Taxonomy" id="243964"/>
    <lineage>
        <taxon>Eukaryota</taxon>
        <taxon>Viridiplantae</taxon>
        <taxon>Streptophyta</taxon>
        <taxon>Embryophyta</taxon>
        <taxon>Tracheophyta</taxon>
        <taxon>Spermatophyta</taxon>
        <taxon>Magnoliopsida</taxon>
        <taxon>eudicotyledons</taxon>
        <taxon>Gunneridae</taxon>
        <taxon>Pentapetalae</taxon>
        <taxon>asterids</taxon>
        <taxon>lamiids</taxon>
        <taxon>Solanales</taxon>
        <taxon>Solanaceae</taxon>
        <taxon>Solanoideae</taxon>
        <taxon>Hyoscyameae</taxon>
        <taxon>Anisodus</taxon>
    </lineage>
</organism>
<comment type="caution">
    <text evidence="5">The sequence shown here is derived from an EMBL/GenBank/DDBJ whole genome shotgun (WGS) entry which is preliminary data.</text>
</comment>
<evidence type="ECO:0000313" key="6">
    <source>
        <dbReference type="Proteomes" id="UP001291623"/>
    </source>
</evidence>
<dbReference type="AlphaFoldDB" id="A0AAE1UTZ0"/>
<evidence type="ECO:0000256" key="2">
    <source>
        <dbReference type="ARBA" id="ARBA00022729"/>
    </source>
</evidence>
<name>A0AAE1UTZ0_9SOLA</name>
<dbReference type="InterPro" id="IPR035669">
    <property type="entry name" value="SGNH_plant_lipase-like"/>
</dbReference>
<protein>
    <recommendedName>
        <fullName evidence="7">Acetylajmalan esterase-like</fullName>
    </recommendedName>
</protein>
<sequence length="412" mass="45797">MAFKKFPVSNHMFIASFLQEKLYIFYCKLKLAMEATLRLVDGVVLSLVIFVVLQQKGDAQQVLNLKKLGLMKCRFDKIYQFGDSISDTGNCIRESICGAHSSCTRLPYGMDFFDKATGRCSNGMLIIDFIAVGSGLPLLSPYKDQSANFRNGANFAVAGATALSAEVLAEKKIAMSFTNSSLSVQLDWMSSHFQTTGSTDCPAKLKNSLFLVGEIGGNEINYGLSQGKTLEELRRMVPDVVHTIIHGVKRVIRFGATRIVVPGNFPKGCGPAFLTRFMTNNSAAYDEYHCLKDLNDLTIFYNDHLQQAIDELKKEYPKITLIYGDYYNAFLWLLQNAVTLGFDNNSLQKACCGIGGDYNYDISKRCGAPGVPVCVDPSTHMSWDGVHLTQAAYSWLARWLIHDMLPKLNCHV</sequence>
<dbReference type="CDD" id="cd01837">
    <property type="entry name" value="SGNH_plant_lipase_like"/>
    <property type="match status" value="1"/>
</dbReference>
<keyword evidence="3" id="KW-0378">Hydrolase</keyword>
<keyword evidence="2" id="KW-0732">Signal</keyword>
<dbReference type="PANTHER" id="PTHR22835">
    <property type="entry name" value="ZINC FINGER FYVE DOMAIN CONTAINING PROTEIN"/>
    <property type="match status" value="1"/>
</dbReference>
<proteinExistence type="inferred from homology"/>
<evidence type="ECO:0000313" key="5">
    <source>
        <dbReference type="EMBL" id="KAK4339626.1"/>
    </source>
</evidence>
<evidence type="ECO:0000256" key="1">
    <source>
        <dbReference type="ARBA" id="ARBA00008668"/>
    </source>
</evidence>
<dbReference type="PANTHER" id="PTHR22835:SF517">
    <property type="entry name" value="GDSL-LIKE LIPASE_ACYLHYDROLASE FAMILY PROTEIN, EXPRESSED"/>
    <property type="match status" value="1"/>
</dbReference>
<keyword evidence="6" id="KW-1185">Reference proteome</keyword>
<reference evidence="5" key="1">
    <citation type="submission" date="2023-12" db="EMBL/GenBank/DDBJ databases">
        <title>Genome assembly of Anisodus tanguticus.</title>
        <authorList>
            <person name="Wang Y.-J."/>
        </authorList>
    </citation>
    <scope>NUCLEOTIDE SEQUENCE</scope>
    <source>
        <strain evidence="5">KB-2021</strain>
        <tissue evidence="5">Leaf</tissue>
    </source>
</reference>
<gene>
    <name evidence="5" type="ORF">RND71_041088</name>
</gene>
<dbReference type="EMBL" id="JAVYJV010000023">
    <property type="protein sequence ID" value="KAK4339626.1"/>
    <property type="molecule type" value="Genomic_DNA"/>
</dbReference>
<dbReference type="Pfam" id="PF00657">
    <property type="entry name" value="Lipase_GDSL"/>
    <property type="match status" value="1"/>
</dbReference>
<keyword evidence="4" id="KW-0325">Glycoprotein</keyword>
<evidence type="ECO:0000256" key="4">
    <source>
        <dbReference type="ARBA" id="ARBA00023180"/>
    </source>
</evidence>
<dbReference type="SUPFAM" id="SSF52266">
    <property type="entry name" value="SGNH hydrolase"/>
    <property type="match status" value="1"/>
</dbReference>
<dbReference type="InterPro" id="IPR001087">
    <property type="entry name" value="GDSL"/>
</dbReference>
<evidence type="ECO:0008006" key="7">
    <source>
        <dbReference type="Google" id="ProtNLM"/>
    </source>
</evidence>
<dbReference type="Proteomes" id="UP001291623">
    <property type="component" value="Unassembled WGS sequence"/>
</dbReference>